<dbReference type="Gene3D" id="3.40.50.300">
    <property type="entry name" value="P-loop containing nucleotide triphosphate hydrolases"/>
    <property type="match status" value="1"/>
</dbReference>
<keyword evidence="8" id="KW-1185">Reference proteome</keyword>
<keyword evidence="3" id="KW-0547">Nucleotide-binding</keyword>
<dbReference type="SMART" id="SM00173">
    <property type="entry name" value="RAS"/>
    <property type="match status" value="1"/>
</dbReference>
<keyword evidence="5" id="KW-0449">Lipoprotein</keyword>
<protein>
    <submittedName>
        <fullName evidence="7">Uncharacterized protein</fullName>
    </submittedName>
</protein>
<sequence>MTDIDLSTGTSNTHTHDSQEDQLNTKANDELRAVKVILLGDQSVGKTSIRSQYIHHYFSNNYKATIGADFLSYKVKTKSNDFVGLQIWDTAGQERYNAVSRAFYRGCDIAILIYDITNSESFHNLDKWLNNFLKYCGSSQPKVMIIGNKSDCSSLRQISFRQAVEFAGHLSEGLVDDSKLDLIEVCARNYLDVEKIFNRCAEIGLVKVKEQGQLVRLDFDTVVDVSRPANGDKRWSRCC</sequence>
<dbReference type="NCBIfam" id="TIGR00231">
    <property type="entry name" value="small_GTP"/>
    <property type="match status" value="1"/>
</dbReference>
<gene>
    <name evidence="7" type="ORF">CANARDRAFT_29481</name>
</gene>
<dbReference type="SUPFAM" id="SSF52540">
    <property type="entry name" value="P-loop containing nucleoside triphosphate hydrolases"/>
    <property type="match status" value="1"/>
</dbReference>
<evidence type="ECO:0000256" key="2">
    <source>
        <dbReference type="ARBA" id="ARBA00022481"/>
    </source>
</evidence>
<comment type="similarity">
    <text evidence="1">Belongs to the small GTPase superfamily. Rab family.</text>
</comment>
<dbReference type="PANTHER" id="PTHR47981:SF20">
    <property type="entry name" value="RAS-RELATED PROTEIN RAB-7A"/>
    <property type="match status" value="1"/>
</dbReference>
<evidence type="ECO:0000313" key="7">
    <source>
        <dbReference type="EMBL" id="ODV84029.1"/>
    </source>
</evidence>
<dbReference type="SMART" id="SM00174">
    <property type="entry name" value="RHO"/>
    <property type="match status" value="1"/>
</dbReference>
<feature type="region of interest" description="Disordered" evidence="6">
    <location>
        <begin position="1"/>
        <end position="25"/>
    </location>
</feature>
<dbReference type="GO" id="GO:0000329">
    <property type="term" value="C:fungal-type vacuole membrane"/>
    <property type="evidence" value="ECO:0007669"/>
    <property type="project" value="TreeGrafter"/>
</dbReference>
<evidence type="ECO:0000313" key="8">
    <source>
        <dbReference type="Proteomes" id="UP000094801"/>
    </source>
</evidence>
<dbReference type="EMBL" id="KV453859">
    <property type="protein sequence ID" value="ODV84029.1"/>
    <property type="molecule type" value="Genomic_DNA"/>
</dbReference>
<evidence type="ECO:0000256" key="4">
    <source>
        <dbReference type="ARBA" id="ARBA00023134"/>
    </source>
</evidence>
<dbReference type="InterPro" id="IPR027417">
    <property type="entry name" value="P-loop_NTPase"/>
</dbReference>
<feature type="compositionally biased region" description="Polar residues" evidence="6">
    <location>
        <begin position="1"/>
        <end position="13"/>
    </location>
</feature>
<dbReference type="PRINTS" id="PR00449">
    <property type="entry name" value="RASTRNSFRMNG"/>
</dbReference>
<dbReference type="InterPro" id="IPR005225">
    <property type="entry name" value="Small_GTP-bd"/>
</dbReference>
<dbReference type="Pfam" id="PF00071">
    <property type="entry name" value="Ras"/>
    <property type="match status" value="1"/>
</dbReference>
<evidence type="ECO:0000256" key="3">
    <source>
        <dbReference type="ARBA" id="ARBA00022741"/>
    </source>
</evidence>
<dbReference type="GO" id="GO:0032889">
    <property type="term" value="P:regulation of vacuole fusion, non-autophagic"/>
    <property type="evidence" value="ECO:0007669"/>
    <property type="project" value="TreeGrafter"/>
</dbReference>
<dbReference type="STRING" id="983967.A0A1E4SWZ4"/>
<dbReference type="CDD" id="cd00154">
    <property type="entry name" value="Rab"/>
    <property type="match status" value="1"/>
</dbReference>
<dbReference type="SMART" id="SM00175">
    <property type="entry name" value="RAB"/>
    <property type="match status" value="1"/>
</dbReference>
<dbReference type="PROSITE" id="PS51421">
    <property type="entry name" value="RAS"/>
    <property type="match status" value="1"/>
</dbReference>
<accession>A0A1E4SWZ4</accession>
<dbReference type="GO" id="GO:0003924">
    <property type="term" value="F:GTPase activity"/>
    <property type="evidence" value="ECO:0007669"/>
    <property type="project" value="InterPro"/>
</dbReference>
<dbReference type="PANTHER" id="PTHR47981">
    <property type="entry name" value="RAB FAMILY"/>
    <property type="match status" value="1"/>
</dbReference>
<dbReference type="GO" id="GO:0005525">
    <property type="term" value="F:GTP binding"/>
    <property type="evidence" value="ECO:0007669"/>
    <property type="project" value="UniProtKB-KW"/>
</dbReference>
<proteinExistence type="inferred from homology"/>
<dbReference type="PROSITE" id="PS51419">
    <property type="entry name" value="RAB"/>
    <property type="match status" value="1"/>
</dbReference>
<evidence type="ECO:0000256" key="6">
    <source>
        <dbReference type="SAM" id="MobiDB-lite"/>
    </source>
</evidence>
<keyword evidence="4" id="KW-0342">GTP-binding</keyword>
<dbReference type="GO" id="GO:0005770">
    <property type="term" value="C:late endosome"/>
    <property type="evidence" value="ECO:0007669"/>
    <property type="project" value="TreeGrafter"/>
</dbReference>
<dbReference type="Proteomes" id="UP000094801">
    <property type="component" value="Unassembled WGS sequence"/>
</dbReference>
<organism evidence="7 8">
    <name type="scientific">[Candida] arabinofermentans NRRL YB-2248</name>
    <dbReference type="NCBI Taxonomy" id="983967"/>
    <lineage>
        <taxon>Eukaryota</taxon>
        <taxon>Fungi</taxon>
        <taxon>Dikarya</taxon>
        <taxon>Ascomycota</taxon>
        <taxon>Saccharomycotina</taxon>
        <taxon>Pichiomycetes</taxon>
        <taxon>Pichiales</taxon>
        <taxon>Pichiaceae</taxon>
        <taxon>Ogataea</taxon>
        <taxon>Ogataea/Candida clade</taxon>
    </lineage>
</organism>
<dbReference type="OrthoDB" id="9989112at2759"/>
<evidence type="ECO:0000256" key="5">
    <source>
        <dbReference type="ARBA" id="ARBA00023289"/>
    </source>
</evidence>
<dbReference type="AlphaFoldDB" id="A0A1E4SWZ4"/>
<evidence type="ECO:0000256" key="1">
    <source>
        <dbReference type="ARBA" id="ARBA00006270"/>
    </source>
</evidence>
<keyword evidence="5" id="KW-0636">Prenylation</keyword>
<reference evidence="8" key="1">
    <citation type="submission" date="2016-04" db="EMBL/GenBank/DDBJ databases">
        <title>Comparative genomics of biotechnologically important yeasts.</title>
        <authorList>
            <consortium name="DOE Joint Genome Institute"/>
            <person name="Riley R."/>
            <person name="Haridas S."/>
            <person name="Wolfe K.H."/>
            <person name="Lopes M.R."/>
            <person name="Hittinger C.T."/>
            <person name="Goker M."/>
            <person name="Salamov A."/>
            <person name="Wisecaver J."/>
            <person name="Long T.M."/>
            <person name="Aerts A.L."/>
            <person name="Barry K."/>
            <person name="Choi C."/>
            <person name="Clum A."/>
            <person name="Coughlan A.Y."/>
            <person name="Deshpande S."/>
            <person name="Douglass A.P."/>
            <person name="Hanson S.J."/>
            <person name="Klenk H.-P."/>
            <person name="Labutti K."/>
            <person name="Lapidus A."/>
            <person name="Lindquist E."/>
            <person name="Lipzen A."/>
            <person name="Meier-Kolthoff J.P."/>
            <person name="Ohm R.A."/>
            <person name="Otillar R.P."/>
            <person name="Pangilinan J."/>
            <person name="Peng Y."/>
            <person name="Rokas A."/>
            <person name="Rosa C.A."/>
            <person name="Scheuner C."/>
            <person name="Sibirny A.A."/>
            <person name="Slot J.C."/>
            <person name="Stielow J.B."/>
            <person name="Sun H."/>
            <person name="Kurtzman C.P."/>
            <person name="Blackwell M."/>
            <person name="Grigoriev I.V."/>
            <person name="Jeffries T.W."/>
        </authorList>
    </citation>
    <scope>NUCLEOTIDE SEQUENCE [LARGE SCALE GENOMIC DNA]</scope>
    <source>
        <strain evidence="8">NRRL YB-2248</strain>
    </source>
</reference>
<keyword evidence="2" id="KW-0488">Methylation</keyword>
<dbReference type="FunFam" id="3.40.50.300:FF:001447">
    <property type="entry name" value="Ras-related protein Rab-1B"/>
    <property type="match status" value="1"/>
</dbReference>
<dbReference type="InterPro" id="IPR001806">
    <property type="entry name" value="Small_GTPase"/>
</dbReference>
<name>A0A1E4SWZ4_9ASCO</name>